<dbReference type="PANTHER" id="PTHR43861">
    <property type="entry name" value="TRANS-ACONITATE 2-METHYLTRANSFERASE-RELATED"/>
    <property type="match status" value="1"/>
</dbReference>
<proteinExistence type="predicted"/>
<dbReference type="InterPro" id="IPR029063">
    <property type="entry name" value="SAM-dependent_MTases_sf"/>
</dbReference>
<feature type="non-terminal residue" evidence="2">
    <location>
        <position position="244"/>
    </location>
</feature>
<dbReference type="GO" id="GO:0008757">
    <property type="term" value="F:S-adenosylmethionine-dependent methyltransferase activity"/>
    <property type="evidence" value="ECO:0007669"/>
    <property type="project" value="InterPro"/>
</dbReference>
<dbReference type="AlphaFoldDB" id="X1E570"/>
<dbReference type="Gene3D" id="3.40.50.150">
    <property type="entry name" value="Vaccinia Virus protein VP39"/>
    <property type="match status" value="1"/>
</dbReference>
<dbReference type="SUPFAM" id="SSF53335">
    <property type="entry name" value="S-adenosyl-L-methionine-dependent methyltransferases"/>
    <property type="match status" value="1"/>
</dbReference>
<dbReference type="InterPro" id="IPR013216">
    <property type="entry name" value="Methyltransf_11"/>
</dbReference>
<organism evidence="2">
    <name type="scientific">marine sediment metagenome</name>
    <dbReference type="NCBI Taxonomy" id="412755"/>
    <lineage>
        <taxon>unclassified sequences</taxon>
        <taxon>metagenomes</taxon>
        <taxon>ecological metagenomes</taxon>
    </lineage>
</organism>
<protein>
    <recommendedName>
        <fullName evidence="1">Methyltransferase type 11 domain-containing protein</fullName>
    </recommendedName>
</protein>
<dbReference type="PANTHER" id="PTHR43861:SF1">
    <property type="entry name" value="TRANS-ACONITATE 2-METHYLTRANSFERASE"/>
    <property type="match status" value="1"/>
</dbReference>
<name>X1E570_9ZZZZ</name>
<evidence type="ECO:0000313" key="2">
    <source>
        <dbReference type="EMBL" id="GAH27702.1"/>
    </source>
</evidence>
<evidence type="ECO:0000259" key="1">
    <source>
        <dbReference type="Pfam" id="PF08241"/>
    </source>
</evidence>
<comment type="caution">
    <text evidence="2">The sequence shown here is derived from an EMBL/GenBank/DDBJ whole genome shotgun (WGS) entry which is preliminary data.</text>
</comment>
<reference evidence="2" key="1">
    <citation type="journal article" date="2014" name="Front. Microbiol.">
        <title>High frequency of phylogenetically diverse reductive dehalogenase-homologous genes in deep subseafloor sedimentary metagenomes.</title>
        <authorList>
            <person name="Kawai M."/>
            <person name="Futagami T."/>
            <person name="Toyoda A."/>
            <person name="Takaki Y."/>
            <person name="Nishi S."/>
            <person name="Hori S."/>
            <person name="Arai W."/>
            <person name="Tsubouchi T."/>
            <person name="Morono Y."/>
            <person name="Uchiyama I."/>
            <person name="Ito T."/>
            <person name="Fujiyama A."/>
            <person name="Inagaki F."/>
            <person name="Takami H."/>
        </authorList>
    </citation>
    <scope>NUCLEOTIDE SEQUENCE</scope>
    <source>
        <strain evidence="2">Expedition CK06-06</strain>
    </source>
</reference>
<accession>X1E570</accession>
<feature type="domain" description="Methyltransferase type 11" evidence="1">
    <location>
        <begin position="59"/>
        <end position="155"/>
    </location>
</feature>
<gene>
    <name evidence="2" type="ORF">S03H2_09989</name>
</gene>
<dbReference type="EMBL" id="BARU01005168">
    <property type="protein sequence ID" value="GAH27702.1"/>
    <property type="molecule type" value="Genomic_DNA"/>
</dbReference>
<sequence>MEKAPMTEDEVNRRISEHWDREARLWAEVVRGQTDIYREGLALPAFLAVLGDVKGKRVLDIACGEGSVTRELARRGADMTAIDLSPAMIELATEEETRTPLGIRYQVGNSANMKTVEDASFDMVICFMALMDIAAVDRTFVEVVRVLRDDGRFLFNIPHPCFQGRKGEWVYEEDAPHTDRGRLHFAVDRYFDRGSIEEHITITGLSPEPLHLTRIRFHRTLEDYVASLKNTGLYVHDLHESVAT</sequence>
<dbReference type="CDD" id="cd02440">
    <property type="entry name" value="AdoMet_MTases"/>
    <property type="match status" value="1"/>
</dbReference>
<dbReference type="Pfam" id="PF08241">
    <property type="entry name" value="Methyltransf_11"/>
    <property type="match status" value="1"/>
</dbReference>